<keyword evidence="2" id="KW-1185">Reference proteome</keyword>
<name>A0ABU8UDS2_9ACTN</name>
<gene>
    <name evidence="1" type="ORF">WKI68_42115</name>
</gene>
<protein>
    <submittedName>
        <fullName evidence="1">Uncharacterized protein</fullName>
    </submittedName>
</protein>
<evidence type="ECO:0000313" key="1">
    <source>
        <dbReference type="EMBL" id="MEJ8646047.1"/>
    </source>
</evidence>
<proteinExistence type="predicted"/>
<organism evidence="1 2">
    <name type="scientific">Streptomyces caledonius</name>
    <dbReference type="NCBI Taxonomy" id="3134107"/>
    <lineage>
        <taxon>Bacteria</taxon>
        <taxon>Bacillati</taxon>
        <taxon>Actinomycetota</taxon>
        <taxon>Actinomycetes</taxon>
        <taxon>Kitasatosporales</taxon>
        <taxon>Streptomycetaceae</taxon>
        <taxon>Streptomyces</taxon>
    </lineage>
</organism>
<reference evidence="1 2" key="1">
    <citation type="submission" date="2024-03" db="EMBL/GenBank/DDBJ databases">
        <title>Novel Streptomyces species of biotechnological and ecological value are a feature of Machair soil.</title>
        <authorList>
            <person name="Prole J.R."/>
            <person name="Goodfellow M."/>
            <person name="Allenby N."/>
            <person name="Ward A.C."/>
        </authorList>
    </citation>
    <scope>NUCLEOTIDE SEQUENCE [LARGE SCALE GENOMIC DNA]</scope>
    <source>
        <strain evidence="1 2">MS1.HAVA.3</strain>
    </source>
</reference>
<comment type="caution">
    <text evidence="1">The sequence shown here is derived from an EMBL/GenBank/DDBJ whole genome shotgun (WGS) entry which is preliminary data.</text>
</comment>
<evidence type="ECO:0000313" key="2">
    <source>
        <dbReference type="Proteomes" id="UP001382904"/>
    </source>
</evidence>
<dbReference type="Proteomes" id="UP001382904">
    <property type="component" value="Unassembled WGS sequence"/>
</dbReference>
<dbReference type="EMBL" id="JBBKAM010000004">
    <property type="protein sequence ID" value="MEJ8646047.1"/>
    <property type="molecule type" value="Genomic_DNA"/>
</dbReference>
<sequence length="280" mass="30112">MPEGGGVREGEHWARALESVAVCWPAAWWEDLGDVARARIGGEEDLLWSFEPWSRFGIEVPGRRSPPRPSLDGLSDEELLALLAADATQSDTNSDTRSDALRALAGREPAEGLLPLVPSLGTGSDRRPLPFLRRAVGRLGALAVPAARGWAVDEREWLARLGTDVLADHPDPAALPGLVAELADQWEARNWCGPDETAKRLARFGPEAADAVPRPVGLLAAHPALVRTGRLPAGARRNRPDRAGRRVHRIAVLRDDLMEIPEVRAAAGVRLAATTGPGSR</sequence>
<accession>A0ABU8UDS2</accession>